<evidence type="ECO:0000256" key="3">
    <source>
        <dbReference type="ARBA" id="ARBA00011738"/>
    </source>
</evidence>
<evidence type="ECO:0000256" key="1">
    <source>
        <dbReference type="ARBA" id="ARBA00004496"/>
    </source>
</evidence>
<comment type="subunit">
    <text evidence="3">Homodimer.</text>
</comment>
<name>A0A0S2TFK9_9GAMM</name>
<dbReference type="PIRSF" id="PIRSF006276">
    <property type="entry name" value="UspA"/>
    <property type="match status" value="1"/>
</dbReference>
<dbReference type="EMBL" id="CP013099">
    <property type="protein sequence ID" value="ALP53935.1"/>
    <property type="molecule type" value="Genomic_DNA"/>
</dbReference>
<dbReference type="InterPro" id="IPR014729">
    <property type="entry name" value="Rossmann-like_a/b/a_fold"/>
</dbReference>
<protein>
    <recommendedName>
        <fullName evidence="5">Universal stress protein</fullName>
    </recommendedName>
</protein>
<dbReference type="InterPro" id="IPR006015">
    <property type="entry name" value="Universal_stress_UspA"/>
</dbReference>
<gene>
    <name evidence="7" type="ORF">Tel_12760</name>
</gene>
<comment type="similarity">
    <text evidence="2 5">Belongs to the universal stress protein A family.</text>
</comment>
<dbReference type="PANTHER" id="PTHR46268">
    <property type="entry name" value="STRESS RESPONSE PROTEIN NHAX"/>
    <property type="match status" value="1"/>
</dbReference>
<proteinExistence type="inferred from homology"/>
<comment type="subcellular location">
    <subcellularLocation>
        <location evidence="1 5">Cytoplasm</location>
    </subcellularLocation>
</comment>
<evidence type="ECO:0000313" key="8">
    <source>
        <dbReference type="Proteomes" id="UP000055136"/>
    </source>
</evidence>
<dbReference type="Gene3D" id="3.40.50.620">
    <property type="entry name" value="HUPs"/>
    <property type="match status" value="1"/>
</dbReference>
<dbReference type="AlphaFoldDB" id="A0A0S2TFK9"/>
<dbReference type="GO" id="GO:0005737">
    <property type="term" value="C:cytoplasm"/>
    <property type="evidence" value="ECO:0007669"/>
    <property type="project" value="UniProtKB-SubCell"/>
</dbReference>
<organism evidence="7 8">
    <name type="scientific">Candidatus Tenderia electrophaga</name>
    <dbReference type="NCBI Taxonomy" id="1748243"/>
    <lineage>
        <taxon>Bacteria</taxon>
        <taxon>Pseudomonadati</taxon>
        <taxon>Pseudomonadota</taxon>
        <taxon>Gammaproteobacteria</taxon>
        <taxon>Candidatus Tenderiales</taxon>
        <taxon>Candidatus Tenderiaceae</taxon>
        <taxon>Candidatus Tenderia</taxon>
    </lineage>
</organism>
<feature type="domain" description="UspA" evidence="6">
    <location>
        <begin position="5"/>
        <end position="145"/>
    </location>
</feature>
<keyword evidence="4 5" id="KW-0963">Cytoplasm</keyword>
<dbReference type="InterPro" id="IPR006016">
    <property type="entry name" value="UspA"/>
</dbReference>
<dbReference type="Proteomes" id="UP000055136">
    <property type="component" value="Chromosome"/>
</dbReference>
<dbReference type="Pfam" id="PF00582">
    <property type="entry name" value="Usp"/>
    <property type="match status" value="1"/>
</dbReference>
<sequence>MMHSYRHILCATDFSAASDLACARAAALNECFGAQLTLLHVVENFPERRSNQVIAPEDADPQQYREDEARRRLREQVDRVGFKPTHQQVKFTTESAWHAIADYAQAHQIDLVVLAEHEQRGLKALLPTAIEHLPQTQVCDVLIVPMRRGVG</sequence>
<reference evidence="7" key="1">
    <citation type="submission" date="2015-10" db="EMBL/GenBank/DDBJ databases">
        <title>Description of Candidatus Tenderia electrophaga gen. nov, sp. nov., an Uncultivated Electroautotroph from a Biocathode Enrichment.</title>
        <authorList>
            <person name="Eddie B.J."/>
            <person name="Malanoski A.P."/>
            <person name="Wang Z."/>
            <person name="Hall R.J."/>
            <person name="Oh S.D."/>
            <person name="Heiner C."/>
            <person name="Lin B."/>
            <person name="Strycharz-Glaven S.M."/>
        </authorList>
    </citation>
    <scope>NUCLEOTIDE SEQUENCE [LARGE SCALE GENOMIC DNA]</scope>
    <source>
        <strain evidence="7">NRL1</strain>
    </source>
</reference>
<dbReference type="STRING" id="1748243.Tel_12760"/>
<evidence type="ECO:0000259" key="6">
    <source>
        <dbReference type="Pfam" id="PF00582"/>
    </source>
</evidence>
<accession>A0A0S2TFK9</accession>
<evidence type="ECO:0000256" key="4">
    <source>
        <dbReference type="ARBA" id="ARBA00022490"/>
    </source>
</evidence>
<evidence type="ECO:0000256" key="5">
    <source>
        <dbReference type="PIRNR" id="PIRNR006276"/>
    </source>
</evidence>
<keyword evidence="8" id="KW-1185">Reference proteome</keyword>
<dbReference type="PANTHER" id="PTHR46268:SF23">
    <property type="entry name" value="UNIVERSAL STRESS PROTEIN A-RELATED"/>
    <property type="match status" value="1"/>
</dbReference>
<dbReference type="KEGG" id="tee:Tel_12760"/>
<evidence type="ECO:0000256" key="2">
    <source>
        <dbReference type="ARBA" id="ARBA00008791"/>
    </source>
</evidence>
<evidence type="ECO:0000313" key="7">
    <source>
        <dbReference type="EMBL" id="ALP53935.1"/>
    </source>
</evidence>
<dbReference type="SUPFAM" id="SSF52402">
    <property type="entry name" value="Adenine nucleotide alpha hydrolases-like"/>
    <property type="match status" value="1"/>
</dbReference>